<organism evidence="2">
    <name type="scientific">Fagus sylvatica</name>
    <name type="common">Beechnut</name>
    <dbReference type="NCBI Taxonomy" id="28930"/>
    <lineage>
        <taxon>Eukaryota</taxon>
        <taxon>Viridiplantae</taxon>
        <taxon>Streptophyta</taxon>
        <taxon>Embryophyta</taxon>
        <taxon>Tracheophyta</taxon>
        <taxon>Spermatophyta</taxon>
        <taxon>Magnoliopsida</taxon>
        <taxon>eudicotyledons</taxon>
        <taxon>Gunneridae</taxon>
        <taxon>Pentapetalae</taxon>
        <taxon>rosids</taxon>
        <taxon>fabids</taxon>
        <taxon>Fagales</taxon>
        <taxon>Fagaceae</taxon>
        <taxon>Fagus</taxon>
    </lineage>
</organism>
<dbReference type="InterPro" id="IPR017451">
    <property type="entry name" value="F-box-assoc_interact_dom"/>
</dbReference>
<proteinExistence type="predicted"/>
<gene>
    <name evidence="2" type="ORF">FSB_LOCUS24799</name>
</gene>
<accession>A0A2N9G2B6</accession>
<dbReference type="AlphaFoldDB" id="A0A2N9G2B6"/>
<dbReference type="EMBL" id="OIVN01001714">
    <property type="protein sequence ID" value="SPC96917.1"/>
    <property type="molecule type" value="Genomic_DNA"/>
</dbReference>
<name>A0A2N9G2B6_FAGSY</name>
<sequence>MVVYNTLTEISRFQIPFSHVDIAGFYDGMFCLQNNRNNELYLWNPSIRKFKNLVPPRLTRRIESKNLVHGLAYHSQNNDFKILRLVTYEVWAKAEVYTLTSDSWREVVMPVESITRFIGGVFIMSFDVNDETFGKIMLPQNYDVEFLTMFQQLEVFKGFLAFFVFGFNPNGYNGTKCNIWVMKEYGVVESWTKICVPVNYFGNFCGCTDNGELLYSNDTKLVSLDPDSLNENIIAIEDVIWEGYTANSMESLVLLDGLNVSSEYED</sequence>
<evidence type="ECO:0000259" key="1">
    <source>
        <dbReference type="Pfam" id="PF08268"/>
    </source>
</evidence>
<feature type="domain" description="F-box associated beta-propeller type 3" evidence="1">
    <location>
        <begin position="21"/>
        <end position="218"/>
    </location>
</feature>
<evidence type="ECO:0000313" key="2">
    <source>
        <dbReference type="EMBL" id="SPC96917.1"/>
    </source>
</evidence>
<dbReference type="Pfam" id="PF08268">
    <property type="entry name" value="FBA_3"/>
    <property type="match status" value="1"/>
</dbReference>
<dbReference type="InterPro" id="IPR013187">
    <property type="entry name" value="F-box-assoc_dom_typ3"/>
</dbReference>
<dbReference type="InterPro" id="IPR050796">
    <property type="entry name" value="SCF_F-box_component"/>
</dbReference>
<dbReference type="PANTHER" id="PTHR31672">
    <property type="entry name" value="BNACNNG10540D PROTEIN"/>
    <property type="match status" value="1"/>
</dbReference>
<protein>
    <recommendedName>
        <fullName evidence="1">F-box associated beta-propeller type 3 domain-containing protein</fullName>
    </recommendedName>
</protein>
<dbReference type="PANTHER" id="PTHR31672:SF13">
    <property type="entry name" value="F-BOX PROTEIN CPR30-LIKE"/>
    <property type="match status" value="1"/>
</dbReference>
<reference evidence="2" key="1">
    <citation type="submission" date="2018-02" db="EMBL/GenBank/DDBJ databases">
        <authorList>
            <person name="Cohen D.B."/>
            <person name="Kent A.D."/>
        </authorList>
    </citation>
    <scope>NUCLEOTIDE SEQUENCE</scope>
</reference>
<dbReference type="NCBIfam" id="TIGR01640">
    <property type="entry name" value="F_box_assoc_1"/>
    <property type="match status" value="1"/>
</dbReference>